<keyword evidence="2" id="KW-1185">Reference proteome</keyword>
<evidence type="ECO:0000313" key="2">
    <source>
        <dbReference type="Proteomes" id="UP001597197"/>
    </source>
</evidence>
<organism evidence="1 2">
    <name type="scientific">Hymenobacter bucti</name>
    <dbReference type="NCBI Taxonomy" id="1844114"/>
    <lineage>
        <taxon>Bacteria</taxon>
        <taxon>Pseudomonadati</taxon>
        <taxon>Bacteroidota</taxon>
        <taxon>Cytophagia</taxon>
        <taxon>Cytophagales</taxon>
        <taxon>Hymenobacteraceae</taxon>
        <taxon>Hymenobacter</taxon>
    </lineage>
</organism>
<accession>A0ABW4QY22</accession>
<evidence type="ECO:0000313" key="1">
    <source>
        <dbReference type="EMBL" id="MFD1874332.1"/>
    </source>
</evidence>
<dbReference type="RefSeq" id="WP_382319515.1">
    <property type="nucleotide sequence ID" value="NZ_JBHUIA010000003.1"/>
</dbReference>
<dbReference type="Proteomes" id="UP001597197">
    <property type="component" value="Unassembled WGS sequence"/>
</dbReference>
<dbReference type="InterPro" id="IPR023137">
    <property type="entry name" value="BrxA_sf"/>
</dbReference>
<dbReference type="InterPro" id="IPR014948">
    <property type="entry name" value="BrxA"/>
</dbReference>
<name>A0ABW4QY22_9BACT</name>
<dbReference type="EMBL" id="JBHUFD010000006">
    <property type="protein sequence ID" value="MFD1874332.1"/>
    <property type="molecule type" value="Genomic_DNA"/>
</dbReference>
<dbReference type="Gene3D" id="1.10.3540.10">
    <property type="entry name" value="uncharacterized protein from magnetospirillum magneticum domain"/>
    <property type="match status" value="1"/>
</dbReference>
<reference evidence="2" key="1">
    <citation type="journal article" date="2019" name="Int. J. Syst. Evol. Microbiol.">
        <title>The Global Catalogue of Microorganisms (GCM) 10K type strain sequencing project: providing services to taxonomists for standard genome sequencing and annotation.</title>
        <authorList>
            <consortium name="The Broad Institute Genomics Platform"/>
            <consortium name="The Broad Institute Genome Sequencing Center for Infectious Disease"/>
            <person name="Wu L."/>
            <person name="Ma J."/>
        </authorList>
    </citation>
    <scope>NUCLEOTIDE SEQUENCE [LARGE SCALE GENOMIC DNA]</scope>
    <source>
        <strain evidence="2">CGMCC 1.15795</strain>
    </source>
</reference>
<protein>
    <submittedName>
        <fullName evidence="1">DUF1819 family protein</fullName>
    </submittedName>
</protein>
<dbReference type="Pfam" id="PF08849">
    <property type="entry name" value="BrxA"/>
    <property type="match status" value="1"/>
</dbReference>
<proteinExistence type="predicted"/>
<sequence>MRKMPMDSEEKYRLSFTGASLMLPEMAALAHAFLTQKDQAIDKAAIIKGQKAKTINVQFRELRLRVEALTTKQMEILASSDTASQRHIALLSVCKAYSFIREFVVEVLREKVQGFDYQLSEGDYIAFSRRKSLDHPELENLTEKSAIKIKQVTLKILEQTGLIDNIKSKRISPQLIDRAVVRAIAEDNADWLKIFLISDRELDASNSIA</sequence>
<comment type="caution">
    <text evidence="1">The sequence shown here is derived from an EMBL/GenBank/DDBJ whole genome shotgun (WGS) entry which is preliminary data.</text>
</comment>
<gene>
    <name evidence="1" type="ORF">ACFSDX_17940</name>
</gene>